<name>A0A917U0B2_9ACTN</name>
<accession>A0A917U0B2</accession>
<evidence type="ECO:0000313" key="3">
    <source>
        <dbReference type="Proteomes" id="UP000642070"/>
    </source>
</evidence>
<organism evidence="2 3">
    <name type="scientific">Dactylosporangium sucinum</name>
    <dbReference type="NCBI Taxonomy" id="1424081"/>
    <lineage>
        <taxon>Bacteria</taxon>
        <taxon>Bacillati</taxon>
        <taxon>Actinomycetota</taxon>
        <taxon>Actinomycetes</taxon>
        <taxon>Micromonosporales</taxon>
        <taxon>Micromonosporaceae</taxon>
        <taxon>Dactylosporangium</taxon>
    </lineage>
</organism>
<dbReference type="InterPro" id="IPR012674">
    <property type="entry name" value="Calycin"/>
</dbReference>
<dbReference type="InterPro" id="IPR022017">
    <property type="entry name" value="BFA1-like_DUF3598"/>
</dbReference>
<dbReference type="RefSeq" id="WP_190252797.1">
    <property type="nucleotide sequence ID" value="NZ_BMPI01000028.1"/>
</dbReference>
<comment type="caution">
    <text evidence="2">The sequence shown here is derived from an EMBL/GenBank/DDBJ whole genome shotgun (WGS) entry which is preliminary data.</text>
</comment>
<dbReference type="Pfam" id="PF12204">
    <property type="entry name" value="DUF3598_N"/>
    <property type="match status" value="1"/>
</dbReference>
<dbReference type="Gene3D" id="2.40.128.20">
    <property type="match status" value="1"/>
</dbReference>
<protein>
    <recommendedName>
        <fullName evidence="1">DUF3598 domain-containing protein</fullName>
    </recommendedName>
</protein>
<proteinExistence type="predicted"/>
<feature type="domain" description="DUF3598" evidence="1">
    <location>
        <begin position="10"/>
        <end position="137"/>
    </location>
</feature>
<sequence>MTIADILAGMHGVWNGTYTLLEPDGTQIERFASRQEGRMEGTDWTEKVVYLKDGQEPHEMRFHAIVDGDSVRFLDTRMWGSTVRAADQGILFTFGWHDRPGERIVELSMRSGERRTRLWQHFEGDKLTRLTVIDEERVPGAEPDRWFDGAAAE</sequence>
<evidence type="ECO:0000313" key="2">
    <source>
        <dbReference type="EMBL" id="GGM45937.1"/>
    </source>
</evidence>
<dbReference type="AlphaFoldDB" id="A0A917U0B2"/>
<keyword evidence="3" id="KW-1185">Reference proteome</keyword>
<gene>
    <name evidence="2" type="ORF">GCM10007977_054590</name>
</gene>
<dbReference type="Proteomes" id="UP000642070">
    <property type="component" value="Unassembled WGS sequence"/>
</dbReference>
<reference evidence="2" key="2">
    <citation type="submission" date="2020-09" db="EMBL/GenBank/DDBJ databases">
        <authorList>
            <person name="Sun Q."/>
            <person name="Ohkuma M."/>
        </authorList>
    </citation>
    <scope>NUCLEOTIDE SEQUENCE</scope>
    <source>
        <strain evidence="2">JCM 19831</strain>
    </source>
</reference>
<reference evidence="2" key="1">
    <citation type="journal article" date="2014" name="Int. J. Syst. Evol. Microbiol.">
        <title>Complete genome sequence of Corynebacterium casei LMG S-19264T (=DSM 44701T), isolated from a smear-ripened cheese.</title>
        <authorList>
            <consortium name="US DOE Joint Genome Institute (JGI-PGF)"/>
            <person name="Walter F."/>
            <person name="Albersmeier A."/>
            <person name="Kalinowski J."/>
            <person name="Ruckert C."/>
        </authorList>
    </citation>
    <scope>NUCLEOTIDE SEQUENCE</scope>
    <source>
        <strain evidence="2">JCM 19831</strain>
    </source>
</reference>
<evidence type="ECO:0000259" key="1">
    <source>
        <dbReference type="Pfam" id="PF12204"/>
    </source>
</evidence>
<dbReference type="EMBL" id="BMPI01000028">
    <property type="protein sequence ID" value="GGM45937.1"/>
    <property type="molecule type" value="Genomic_DNA"/>
</dbReference>